<feature type="domain" description="Haemolysin-type calcium binding-related" evidence="8">
    <location>
        <begin position="678"/>
        <end position="728"/>
    </location>
</feature>
<protein>
    <submittedName>
        <fullName evidence="9">Type I secretion target GGXGXDXXX repeat-containing domain protein</fullName>
    </submittedName>
</protein>
<feature type="domain" description="Haemolysin-type calcium binding-related" evidence="8">
    <location>
        <begin position="878"/>
        <end position="928"/>
    </location>
</feature>
<accession>V2Y9T2</accession>
<dbReference type="InterPro" id="IPR018511">
    <property type="entry name" value="Hemolysin-typ_Ca-bd_CS"/>
</dbReference>
<dbReference type="GO" id="GO:0016020">
    <property type="term" value="C:membrane"/>
    <property type="evidence" value="ECO:0007669"/>
    <property type="project" value="UniProtKB-SubCell"/>
</dbReference>
<dbReference type="HOGENOM" id="CLU_276317_0_0_9"/>
<dbReference type="PRINTS" id="PR01488">
    <property type="entry name" value="RTXTOXINA"/>
</dbReference>
<evidence type="ECO:0000256" key="7">
    <source>
        <dbReference type="ARBA" id="ARBA00023136"/>
    </source>
</evidence>
<evidence type="ECO:0000313" key="10">
    <source>
        <dbReference type="Proteomes" id="UP000018227"/>
    </source>
</evidence>
<keyword evidence="5" id="KW-0677">Repeat</keyword>
<dbReference type="Pfam" id="PF06594">
    <property type="entry name" value="HCBP_related"/>
    <property type="match status" value="6"/>
</dbReference>
<proteinExistence type="predicted"/>
<gene>
    <name evidence="9" type="ORF">GCWU0000282_000402</name>
</gene>
<organism evidence="9 10">
    <name type="scientific">Catonella morbi ATCC 51271</name>
    <dbReference type="NCBI Taxonomy" id="592026"/>
    <lineage>
        <taxon>Bacteria</taxon>
        <taxon>Bacillati</taxon>
        <taxon>Bacillota</taxon>
        <taxon>Clostridia</taxon>
        <taxon>Lachnospirales</taxon>
        <taxon>Lachnospiraceae</taxon>
        <taxon>Catonella</taxon>
    </lineage>
</organism>
<dbReference type="STRING" id="592026.GCWU0000282_000402"/>
<dbReference type="SUPFAM" id="SSF51120">
    <property type="entry name" value="beta-Roll"/>
    <property type="match status" value="6"/>
</dbReference>
<feature type="domain" description="Haemolysin-type calcium binding-related" evidence="8">
    <location>
        <begin position="78"/>
        <end position="128"/>
    </location>
</feature>
<keyword evidence="6" id="KW-0843">Virulence</keyword>
<dbReference type="PROSITE" id="PS00330">
    <property type="entry name" value="HEMOLYSIN_CALCIUM"/>
    <property type="match status" value="16"/>
</dbReference>
<feature type="domain" description="Haemolysin-type calcium binding-related" evidence="8">
    <location>
        <begin position="1069"/>
        <end position="1109"/>
    </location>
</feature>
<dbReference type="PRINTS" id="PR00313">
    <property type="entry name" value="CABNDNGRPT"/>
</dbReference>
<comment type="subcellular location">
    <subcellularLocation>
        <location evidence="1">Membrane</location>
    </subcellularLocation>
    <subcellularLocation>
        <location evidence="2">Secreted</location>
    </subcellularLocation>
</comment>
<keyword evidence="7" id="KW-0472">Membrane</keyword>
<dbReference type="InterPro" id="IPR011049">
    <property type="entry name" value="Serralysin-like_metalloprot_C"/>
</dbReference>
<keyword evidence="10" id="KW-1185">Reference proteome</keyword>
<dbReference type="Gene3D" id="2.150.10.10">
    <property type="entry name" value="Serralysin-like metalloprotease, C-terminal"/>
    <property type="match status" value="10"/>
</dbReference>
<dbReference type="InterPro" id="IPR001343">
    <property type="entry name" value="Hemolysn_Ca-bd"/>
</dbReference>
<dbReference type="GO" id="GO:0090729">
    <property type="term" value="F:toxin activity"/>
    <property type="evidence" value="ECO:0007669"/>
    <property type="project" value="UniProtKB-KW"/>
</dbReference>
<dbReference type="AlphaFoldDB" id="V2Y9T2"/>
<name>V2Y9T2_9FIRM</name>
<evidence type="ECO:0000256" key="1">
    <source>
        <dbReference type="ARBA" id="ARBA00004370"/>
    </source>
</evidence>
<evidence type="ECO:0000256" key="4">
    <source>
        <dbReference type="ARBA" id="ARBA00022656"/>
    </source>
</evidence>
<dbReference type="Pfam" id="PF00353">
    <property type="entry name" value="HemolysinCabind"/>
    <property type="match status" value="9"/>
</dbReference>
<evidence type="ECO:0000256" key="3">
    <source>
        <dbReference type="ARBA" id="ARBA00022525"/>
    </source>
</evidence>
<evidence type="ECO:0000313" key="9">
    <source>
        <dbReference type="EMBL" id="ESL04431.1"/>
    </source>
</evidence>
<dbReference type="eggNOG" id="COG2931">
    <property type="taxonomic scope" value="Bacteria"/>
</dbReference>
<feature type="domain" description="Haemolysin-type calcium binding-related" evidence="8">
    <location>
        <begin position="478"/>
        <end position="528"/>
    </location>
</feature>
<dbReference type="GO" id="GO:0005576">
    <property type="term" value="C:extracellular region"/>
    <property type="evidence" value="ECO:0007669"/>
    <property type="project" value="UniProtKB-SubCell"/>
</dbReference>
<reference evidence="9 10" key="1">
    <citation type="submission" date="2013-06" db="EMBL/GenBank/DDBJ databases">
        <authorList>
            <person name="Weinstock G."/>
            <person name="Sodergren E."/>
            <person name="Clifton S."/>
            <person name="Fulton L."/>
            <person name="Fulton B."/>
            <person name="Courtney L."/>
            <person name="Fronick C."/>
            <person name="Harrison M."/>
            <person name="Strong C."/>
            <person name="Farmer C."/>
            <person name="Delahaunty K."/>
            <person name="Markovic C."/>
            <person name="Hall O."/>
            <person name="Minx P."/>
            <person name="Tomlinson C."/>
            <person name="Mitreva M."/>
            <person name="Nelson J."/>
            <person name="Hou S."/>
            <person name="Wollam A."/>
            <person name="Pepin K.H."/>
            <person name="Johnson M."/>
            <person name="Bhonagiri V."/>
            <person name="Nash W.E."/>
            <person name="Warren W."/>
            <person name="Chinwalla A."/>
            <person name="Mardis E.R."/>
            <person name="Wilson R.K."/>
        </authorList>
    </citation>
    <scope>NUCLEOTIDE SEQUENCE [LARGE SCALE GENOMIC DNA]</scope>
    <source>
        <strain evidence="9 10">ATCC 51271</strain>
    </source>
</reference>
<dbReference type="PANTHER" id="PTHR38340:SF1">
    <property type="entry name" value="S-LAYER PROTEIN"/>
    <property type="match status" value="1"/>
</dbReference>
<dbReference type="Proteomes" id="UP000018227">
    <property type="component" value="Unassembled WGS sequence"/>
</dbReference>
<evidence type="ECO:0000259" key="8">
    <source>
        <dbReference type="Pfam" id="PF06594"/>
    </source>
</evidence>
<evidence type="ECO:0000256" key="6">
    <source>
        <dbReference type="ARBA" id="ARBA00023026"/>
    </source>
</evidence>
<keyword evidence="4" id="KW-0800">Toxin</keyword>
<dbReference type="PANTHER" id="PTHR38340">
    <property type="entry name" value="S-LAYER PROTEIN"/>
    <property type="match status" value="1"/>
</dbReference>
<dbReference type="GO" id="GO:0005509">
    <property type="term" value="F:calcium ion binding"/>
    <property type="evidence" value="ECO:0007669"/>
    <property type="project" value="InterPro"/>
</dbReference>
<dbReference type="InterPro" id="IPR050557">
    <property type="entry name" value="RTX_toxin/Mannuronan_C5-epim"/>
</dbReference>
<dbReference type="InterPro" id="IPR010566">
    <property type="entry name" value="Haemolys_ca-bd"/>
</dbReference>
<sequence>MVGGEGEDILDGGAGNDKLYGGNSNDYSVGGNDTYIFGRGYGVDTIRDADTTEGNLDVIKMKEDIKPEDILIKRTGNNLELIVKGTSDKLIVEDYFSQYYGYNSSDPTKMVNKVEEVRFTDGTVWDIDYVCKAALTTTGSEGSEYISGFNDQDDIINGLAGDDTICGFAGNDSLNGGEGDDSLYADVGNDVLIGGAGDDTLVGGEGEDILDGGAGNDKLYGGNSNGYSVGGNDTYIFGRGYGVDTIRDADTTEGNLDVIKMKEDIKPEDILIKRTGNNLELIVKGTTDKLIVEDYFSQYYGYNSSDPTKMVNKVEEVRFTDGTVWDIDYVCKAALTTTGSEGSEYISGFNDQDDIINGLAGNDSIYGYAGNDSLYGGEGDDSLYADVGNDVLIGGAGDDTLVGGEGEDILDGGAGNDKLYGGNSNGYSVGGNDTYIFGRGYGVDTIRDADTTEGNLDVIKMKEDIKPEDILIKRTGNNLELIVKGTTDKLIVEDYFSQYYGYNSSDPTKMVNKVEEVRFTDGTVWDIDYVCKAALTTTGSEGSEYISGFNDQDDIINGLAGNDSIYGYAGNDSLYGGEGDDSLYADVGNDVLIGGAGDDTLVGGEGEDILDGGAGNDKLYGGNSNGYSVGGNDTYIFGRGYGVDTIRDADTTEGNLDVIKMKEDIKPEDILIKRTGNNLELIVKGTSDKLIVEDYFSQYYGYNSSDPTKMVNKVEEVRFTDGTVWDIDYVCKAALTTTGSEGSEYISGFNDQDDIINGLAGDDTICGFAGNDSLNGGEGDDSLYADVGNDVLIGGAGDDTLVGGEGEDILDGGAGNDKLYGGNSNGYSVGGNDTYIFGRGYGVDTIRDADTTEGNLDVIKMKEDIKPEDILIKRTGNNLELIVKGTSDKLIVEDYFSQYYGYNSSDPTKMVNKVEEVRFTDGTVWDIDYVCKAALTTTGSEGSEYISGFNDQDDIINGLAGDDSTYGYAGNDSLYGGEGNDNLTGDDGEDILEGGTGDDRLYGGVGNDYLDGGSGNDYLEGGIGNDTYIFGRNSGNDTIFENDRTPDNRDRVIFGEEQLNLIFSRSGNDMKISLTGAEDTLTINSWYSGRENRVEEFKTPDGSIITHNQVEQLIQAMATFTEQRGMSWNQAINDRPDDVRNVLDQFWVRQQV</sequence>
<dbReference type="InterPro" id="IPR003995">
    <property type="entry name" value="RTX_toxin_determinant-A"/>
</dbReference>
<evidence type="ECO:0000256" key="2">
    <source>
        <dbReference type="ARBA" id="ARBA00004613"/>
    </source>
</evidence>
<comment type="caution">
    <text evidence="9">The sequence shown here is derived from an EMBL/GenBank/DDBJ whole genome shotgun (WGS) entry which is preliminary data.</text>
</comment>
<feature type="domain" description="Haemolysin-type calcium binding-related" evidence="8">
    <location>
        <begin position="278"/>
        <end position="328"/>
    </location>
</feature>
<dbReference type="EMBL" id="ACIL03000004">
    <property type="protein sequence ID" value="ESL04431.1"/>
    <property type="molecule type" value="Genomic_DNA"/>
</dbReference>
<evidence type="ECO:0000256" key="5">
    <source>
        <dbReference type="ARBA" id="ARBA00022737"/>
    </source>
</evidence>
<keyword evidence="3" id="KW-0964">Secreted</keyword>